<dbReference type="Pfam" id="PF05225">
    <property type="entry name" value="HTH_psq"/>
    <property type="match status" value="1"/>
</dbReference>
<sequence>MVKVITPEPVCYQEQMERAVAAVKNQKMSYRDAANAFGVGRSSLHRRVTEKVPLNAKPGPDPILTEGGVKGVLDAVDARTKRGLCFTRAELGMFIRQAVEKSPYTREIPATFPSVSWTNEFIRRNKSHFSRRKA</sequence>
<dbReference type="Proteomes" id="UP000429607">
    <property type="component" value="Unassembled WGS sequence"/>
</dbReference>
<evidence type="ECO:0000313" key="2">
    <source>
        <dbReference type="EMBL" id="KAE8955735.1"/>
    </source>
</evidence>
<evidence type="ECO:0000259" key="1">
    <source>
        <dbReference type="Pfam" id="PF05225"/>
    </source>
</evidence>
<dbReference type="InterPro" id="IPR007889">
    <property type="entry name" value="HTH_Psq"/>
</dbReference>
<dbReference type="InterPro" id="IPR009057">
    <property type="entry name" value="Homeodomain-like_sf"/>
</dbReference>
<feature type="domain" description="HTH psq-type" evidence="1">
    <location>
        <begin position="14"/>
        <end position="53"/>
    </location>
</feature>
<proteinExistence type="predicted"/>
<accession>A0A6A3GBD7</accession>
<organism evidence="2 3">
    <name type="scientific">Phytophthora rubi</name>
    <dbReference type="NCBI Taxonomy" id="129364"/>
    <lineage>
        <taxon>Eukaryota</taxon>
        <taxon>Sar</taxon>
        <taxon>Stramenopiles</taxon>
        <taxon>Oomycota</taxon>
        <taxon>Peronosporomycetes</taxon>
        <taxon>Peronosporales</taxon>
        <taxon>Peronosporaceae</taxon>
        <taxon>Phytophthora</taxon>
    </lineage>
</organism>
<gene>
    <name evidence="2" type="ORF">PR001_g31979</name>
</gene>
<dbReference type="SUPFAM" id="SSF46689">
    <property type="entry name" value="Homeodomain-like"/>
    <property type="match status" value="1"/>
</dbReference>
<dbReference type="EMBL" id="QXFV01008996">
    <property type="protein sequence ID" value="KAE8955735.1"/>
    <property type="molecule type" value="Genomic_DNA"/>
</dbReference>
<name>A0A6A3GBD7_9STRA</name>
<evidence type="ECO:0000313" key="3">
    <source>
        <dbReference type="Proteomes" id="UP000429607"/>
    </source>
</evidence>
<comment type="caution">
    <text evidence="2">The sequence shown here is derived from an EMBL/GenBank/DDBJ whole genome shotgun (WGS) entry which is preliminary data.</text>
</comment>
<dbReference type="GO" id="GO:0003677">
    <property type="term" value="F:DNA binding"/>
    <property type="evidence" value="ECO:0007669"/>
    <property type="project" value="InterPro"/>
</dbReference>
<dbReference type="AlphaFoldDB" id="A0A6A3GBD7"/>
<protein>
    <recommendedName>
        <fullName evidence="1">HTH psq-type domain-containing protein</fullName>
    </recommendedName>
</protein>
<reference evidence="2 3" key="1">
    <citation type="submission" date="2018-09" db="EMBL/GenBank/DDBJ databases">
        <title>Genomic investigation of the strawberry pathogen Phytophthora fragariae indicates pathogenicity is determined by transcriptional variation in three key races.</title>
        <authorList>
            <person name="Adams T.M."/>
            <person name="Armitage A.D."/>
            <person name="Sobczyk M.K."/>
            <person name="Bates H.J."/>
            <person name="Dunwell J.M."/>
            <person name="Nellist C.F."/>
            <person name="Harrison R.J."/>
        </authorList>
    </citation>
    <scope>NUCLEOTIDE SEQUENCE [LARGE SCALE GENOMIC DNA]</scope>
    <source>
        <strain evidence="2 3">SCRP249</strain>
    </source>
</reference>
<dbReference type="Gene3D" id="1.10.10.60">
    <property type="entry name" value="Homeodomain-like"/>
    <property type="match status" value="1"/>
</dbReference>